<protein>
    <submittedName>
        <fullName evidence="1">22680_t:CDS:1</fullName>
    </submittedName>
</protein>
<proteinExistence type="predicted"/>
<reference evidence="1 2" key="1">
    <citation type="submission" date="2021-06" db="EMBL/GenBank/DDBJ databases">
        <authorList>
            <person name="Kallberg Y."/>
            <person name="Tangrot J."/>
            <person name="Rosling A."/>
        </authorList>
    </citation>
    <scope>NUCLEOTIDE SEQUENCE [LARGE SCALE GENOMIC DNA]</scope>
    <source>
        <strain evidence="1 2">120-4 pot B 10/14</strain>
    </source>
</reference>
<sequence length="53" mass="6273">MYTSDERYYHLTNGINPFSREQARQEEVSHPSPVSFDASFIYYKSLIEVNINK</sequence>
<accession>A0ABM8W3W9</accession>
<dbReference type="Proteomes" id="UP000789901">
    <property type="component" value="Unassembled WGS sequence"/>
</dbReference>
<gene>
    <name evidence="1" type="ORF">GMARGA_LOCUS3032</name>
</gene>
<organism evidence="1 2">
    <name type="scientific">Gigaspora margarita</name>
    <dbReference type="NCBI Taxonomy" id="4874"/>
    <lineage>
        <taxon>Eukaryota</taxon>
        <taxon>Fungi</taxon>
        <taxon>Fungi incertae sedis</taxon>
        <taxon>Mucoromycota</taxon>
        <taxon>Glomeromycotina</taxon>
        <taxon>Glomeromycetes</taxon>
        <taxon>Diversisporales</taxon>
        <taxon>Gigasporaceae</taxon>
        <taxon>Gigaspora</taxon>
    </lineage>
</organism>
<evidence type="ECO:0000313" key="2">
    <source>
        <dbReference type="Proteomes" id="UP000789901"/>
    </source>
</evidence>
<keyword evidence="2" id="KW-1185">Reference proteome</keyword>
<name>A0ABM8W3W9_GIGMA</name>
<evidence type="ECO:0000313" key="1">
    <source>
        <dbReference type="EMBL" id="CAG8518481.1"/>
    </source>
</evidence>
<comment type="caution">
    <text evidence="1">The sequence shown here is derived from an EMBL/GenBank/DDBJ whole genome shotgun (WGS) entry which is preliminary data.</text>
</comment>
<dbReference type="EMBL" id="CAJVQB010001044">
    <property type="protein sequence ID" value="CAG8518481.1"/>
    <property type="molecule type" value="Genomic_DNA"/>
</dbReference>